<organism evidence="5">
    <name type="scientific">hydrothermal vent metagenome</name>
    <dbReference type="NCBI Taxonomy" id="652676"/>
    <lineage>
        <taxon>unclassified sequences</taxon>
        <taxon>metagenomes</taxon>
        <taxon>ecological metagenomes</taxon>
    </lineage>
</organism>
<sequence length="307" mass="33449">MVNKISIIGSGRVGESTAQMLAIKKLTQQIVLIDLDEKYAKGVALDIQETASVYHFDTQLVGSNDIANIQDSNIVIIAAGIPRKPGMDRADVLAINLKIIDEIMDGIIKYAPNAYVIVVSNPVDVLTYYANKKANWPRNRIMGQAGILDSMRLSSFIAIETDYSINDIQAMVLGGHGDTMVPLTRFTTISGISIEHLLDQKTINQLIQRTRDGGAEILNLKQKSSAYDAPGAAVTIMVEAMVHNKNRLLPCITMLKGEYGQTDLAIGVPVILGGNGVEKIIELKFTEQEQQAFDTSAHAIKELIGEI</sequence>
<dbReference type="EMBL" id="FPHR01000026">
    <property type="protein sequence ID" value="SFV77465.1"/>
    <property type="molecule type" value="Genomic_DNA"/>
</dbReference>
<dbReference type="FunFam" id="3.40.50.720:FF:000018">
    <property type="entry name" value="Malate dehydrogenase"/>
    <property type="match status" value="1"/>
</dbReference>
<dbReference type="SUPFAM" id="SSF51735">
    <property type="entry name" value="NAD(P)-binding Rossmann-fold domains"/>
    <property type="match status" value="1"/>
</dbReference>
<dbReference type="HAMAP" id="MF_00487">
    <property type="entry name" value="Malate_dehydrog_3"/>
    <property type="match status" value="1"/>
</dbReference>
<evidence type="ECO:0000259" key="4">
    <source>
        <dbReference type="Pfam" id="PF02866"/>
    </source>
</evidence>
<dbReference type="InterPro" id="IPR001557">
    <property type="entry name" value="L-lactate/malate_DH"/>
</dbReference>
<dbReference type="InterPro" id="IPR001236">
    <property type="entry name" value="Lactate/malate_DH_N"/>
</dbReference>
<protein>
    <submittedName>
        <fullName evidence="5">Malate dehydrogenase</fullName>
        <ecNumber evidence="5">1.1.1.37</ecNumber>
    </submittedName>
</protein>
<dbReference type="PIRSF" id="PIRSF000102">
    <property type="entry name" value="Lac_mal_DH"/>
    <property type="match status" value="1"/>
</dbReference>
<dbReference type="NCBIfam" id="TIGR01763">
    <property type="entry name" value="MalateDH_bact"/>
    <property type="match status" value="1"/>
</dbReference>
<dbReference type="PANTHER" id="PTHR43128:SF16">
    <property type="entry name" value="L-LACTATE DEHYDROGENASE"/>
    <property type="match status" value="1"/>
</dbReference>
<dbReference type="Pfam" id="PF00056">
    <property type="entry name" value="Ldh_1_N"/>
    <property type="match status" value="1"/>
</dbReference>
<reference evidence="5" key="1">
    <citation type="submission" date="2016-10" db="EMBL/GenBank/DDBJ databases">
        <authorList>
            <person name="de Groot N.N."/>
        </authorList>
    </citation>
    <scope>NUCLEOTIDE SEQUENCE</scope>
</reference>
<dbReference type="Pfam" id="PF02866">
    <property type="entry name" value="Ldh_1_C"/>
    <property type="match status" value="1"/>
</dbReference>
<dbReference type="GO" id="GO:0004459">
    <property type="term" value="F:L-lactate dehydrogenase (NAD+) activity"/>
    <property type="evidence" value="ECO:0007669"/>
    <property type="project" value="TreeGrafter"/>
</dbReference>
<proteinExistence type="inferred from homology"/>
<dbReference type="PANTHER" id="PTHR43128">
    <property type="entry name" value="L-2-HYDROXYCARBOXYLATE DEHYDROGENASE (NAD(P)(+))"/>
    <property type="match status" value="1"/>
</dbReference>
<dbReference type="SUPFAM" id="SSF56327">
    <property type="entry name" value="LDH C-terminal domain-like"/>
    <property type="match status" value="1"/>
</dbReference>
<evidence type="ECO:0000256" key="1">
    <source>
        <dbReference type="ARBA" id="ARBA00023002"/>
    </source>
</evidence>
<keyword evidence="1 5" id="KW-0560">Oxidoreductase</keyword>
<dbReference type="EC" id="1.1.1.37" evidence="5"/>
<dbReference type="AlphaFoldDB" id="A0A1W1DA20"/>
<dbReference type="InterPro" id="IPR022383">
    <property type="entry name" value="Lactate/malate_DH_C"/>
</dbReference>
<feature type="domain" description="Lactate/malate dehydrogenase C-terminal" evidence="4">
    <location>
        <begin position="148"/>
        <end position="304"/>
    </location>
</feature>
<evidence type="ECO:0000259" key="3">
    <source>
        <dbReference type="Pfam" id="PF00056"/>
    </source>
</evidence>
<dbReference type="PRINTS" id="PR00086">
    <property type="entry name" value="LLDHDRGNASE"/>
</dbReference>
<dbReference type="InterPro" id="IPR036291">
    <property type="entry name" value="NAD(P)-bd_dom_sf"/>
</dbReference>
<accession>A0A1W1DA20</accession>
<dbReference type="InterPro" id="IPR011275">
    <property type="entry name" value="Malate_DH_type3"/>
</dbReference>
<dbReference type="CDD" id="cd01339">
    <property type="entry name" value="LDH-like_MDH"/>
    <property type="match status" value="1"/>
</dbReference>
<evidence type="ECO:0000256" key="2">
    <source>
        <dbReference type="ARBA" id="ARBA00023027"/>
    </source>
</evidence>
<evidence type="ECO:0000313" key="5">
    <source>
        <dbReference type="EMBL" id="SFV77465.1"/>
    </source>
</evidence>
<feature type="domain" description="Lactate/malate dehydrogenase N-terminal" evidence="3">
    <location>
        <begin position="4"/>
        <end position="143"/>
    </location>
</feature>
<dbReference type="GO" id="GO:0006089">
    <property type="term" value="P:lactate metabolic process"/>
    <property type="evidence" value="ECO:0007669"/>
    <property type="project" value="TreeGrafter"/>
</dbReference>
<dbReference type="Gene3D" id="3.40.50.720">
    <property type="entry name" value="NAD(P)-binding Rossmann-like Domain"/>
    <property type="match status" value="1"/>
</dbReference>
<dbReference type="GO" id="GO:0030060">
    <property type="term" value="F:L-malate dehydrogenase (NAD+) activity"/>
    <property type="evidence" value="ECO:0007669"/>
    <property type="project" value="UniProtKB-EC"/>
</dbReference>
<name>A0A1W1DA20_9ZZZZ</name>
<gene>
    <name evidence="5" type="ORF">MNB_SUP05-4-251</name>
</gene>
<dbReference type="Gene3D" id="3.90.110.10">
    <property type="entry name" value="Lactate dehydrogenase/glycoside hydrolase, family 4, C-terminal"/>
    <property type="match status" value="1"/>
</dbReference>
<keyword evidence="2" id="KW-0520">NAD</keyword>
<dbReference type="NCBIfam" id="NF004863">
    <property type="entry name" value="PRK06223.1"/>
    <property type="match status" value="1"/>
</dbReference>
<dbReference type="InterPro" id="IPR015955">
    <property type="entry name" value="Lactate_DH/Glyco_Ohase_4_C"/>
</dbReference>